<evidence type="ECO:0000256" key="3">
    <source>
        <dbReference type="ARBA" id="ARBA00022801"/>
    </source>
</evidence>
<dbReference type="GO" id="GO:0008235">
    <property type="term" value="F:metalloexopeptidase activity"/>
    <property type="evidence" value="ECO:0007669"/>
    <property type="project" value="TreeGrafter"/>
</dbReference>
<evidence type="ECO:0000256" key="1">
    <source>
        <dbReference type="ARBA" id="ARBA00022670"/>
    </source>
</evidence>
<keyword evidence="8" id="KW-1185">Reference proteome</keyword>
<dbReference type="EMBL" id="CP003098">
    <property type="protein sequence ID" value="AET31718.1"/>
    <property type="molecule type" value="Genomic_DNA"/>
</dbReference>
<dbReference type="InterPro" id="IPR028090">
    <property type="entry name" value="JAB_dom_prok"/>
</dbReference>
<dbReference type="Pfam" id="PF14464">
    <property type="entry name" value="Prok-JAB"/>
    <property type="match status" value="1"/>
</dbReference>
<dbReference type="InterPro" id="IPR051929">
    <property type="entry name" value="VirAsm_ModProt"/>
</dbReference>
<name>G7VFA2_9CREN</name>
<dbReference type="AlphaFoldDB" id="G7VFA2"/>
<dbReference type="GO" id="GO:0008270">
    <property type="term" value="F:zinc ion binding"/>
    <property type="evidence" value="ECO:0007669"/>
    <property type="project" value="TreeGrafter"/>
</dbReference>
<dbReference type="STRING" id="1104324.P186_0258"/>
<sequence length="125" mass="14324">MKIPGRFLKEARQRCVPREECVALLLGRGDTVMRWTWVRNVAGSPLAFRIDPEEMYRAITEAEESGLELLAIFHSHPGPPVPSAVDMRYMRLWPVVWVISDVYSWRTAAWRAGGGDLREVPLEFV</sequence>
<evidence type="ECO:0000313" key="7">
    <source>
        <dbReference type="EMBL" id="AET31718.1"/>
    </source>
</evidence>
<organism evidence="7 8">
    <name type="scientific">Pyrobaculum ferrireducens</name>
    <dbReference type="NCBI Taxonomy" id="1104324"/>
    <lineage>
        <taxon>Archaea</taxon>
        <taxon>Thermoproteota</taxon>
        <taxon>Thermoprotei</taxon>
        <taxon>Thermoproteales</taxon>
        <taxon>Thermoproteaceae</taxon>
        <taxon>Pyrobaculum</taxon>
    </lineage>
</organism>
<dbReference type="SUPFAM" id="SSF102712">
    <property type="entry name" value="JAB1/MPN domain"/>
    <property type="match status" value="1"/>
</dbReference>
<dbReference type="RefSeq" id="WP_014287546.1">
    <property type="nucleotide sequence ID" value="NC_016645.1"/>
</dbReference>
<feature type="domain" description="JAB" evidence="6">
    <location>
        <begin position="13"/>
        <end position="106"/>
    </location>
</feature>
<evidence type="ECO:0000259" key="6">
    <source>
        <dbReference type="Pfam" id="PF14464"/>
    </source>
</evidence>
<keyword evidence="2" id="KW-0479">Metal-binding</keyword>
<keyword evidence="5 7" id="KW-0482">Metalloprotease</keyword>
<proteinExistence type="predicted"/>
<dbReference type="GeneID" id="11594524"/>
<evidence type="ECO:0000256" key="4">
    <source>
        <dbReference type="ARBA" id="ARBA00022833"/>
    </source>
</evidence>
<dbReference type="KEGG" id="pyr:P186_0258"/>
<dbReference type="BioCyc" id="PSP1104324:GJSN-250-MONOMER"/>
<dbReference type="PANTHER" id="PTHR34858:SF1">
    <property type="entry name" value="CYSO-CYSTEINE PEPTIDASE"/>
    <property type="match status" value="1"/>
</dbReference>
<keyword evidence="1 7" id="KW-0645">Protease</keyword>
<keyword evidence="4" id="KW-0862">Zinc</keyword>
<dbReference type="GO" id="GO:0006508">
    <property type="term" value="P:proteolysis"/>
    <property type="evidence" value="ECO:0007669"/>
    <property type="project" value="UniProtKB-KW"/>
</dbReference>
<dbReference type="Proteomes" id="UP000005867">
    <property type="component" value="Chromosome"/>
</dbReference>
<dbReference type="CDD" id="cd08070">
    <property type="entry name" value="MPN_like"/>
    <property type="match status" value="1"/>
</dbReference>
<protein>
    <submittedName>
        <fullName evidence="7">Putative metalloprotease</fullName>
    </submittedName>
</protein>
<dbReference type="HOGENOM" id="CLU_116765_4_2_2"/>
<accession>G7VFA2</accession>
<dbReference type="Gene3D" id="3.40.140.10">
    <property type="entry name" value="Cytidine Deaminase, domain 2"/>
    <property type="match status" value="1"/>
</dbReference>
<evidence type="ECO:0000256" key="2">
    <source>
        <dbReference type="ARBA" id="ARBA00022723"/>
    </source>
</evidence>
<reference evidence="7 8" key="1">
    <citation type="journal article" date="2012" name="J. Bacteriol.">
        <title>Complete genome sequence of strain 1860, a crenarchaeon of the genus pyrobaculum able to grow with various electron acceptors.</title>
        <authorList>
            <person name="Mardanov A.V."/>
            <person name="Gumerov V.M."/>
            <person name="Slobodkina G.B."/>
            <person name="Beletsky A.V."/>
            <person name="Bonch-Osmolovskaya E.A."/>
            <person name="Ravin N.V."/>
            <person name="Skryabin K.G."/>
        </authorList>
    </citation>
    <scope>NUCLEOTIDE SEQUENCE [LARGE SCALE GENOMIC DNA]</scope>
    <source>
        <strain evidence="7 8">1860</strain>
    </source>
</reference>
<dbReference type="eggNOG" id="arCOG01138">
    <property type="taxonomic scope" value="Archaea"/>
</dbReference>
<evidence type="ECO:0000256" key="5">
    <source>
        <dbReference type="ARBA" id="ARBA00023049"/>
    </source>
</evidence>
<evidence type="ECO:0000313" key="8">
    <source>
        <dbReference type="Proteomes" id="UP000005867"/>
    </source>
</evidence>
<keyword evidence="3" id="KW-0378">Hydrolase</keyword>
<dbReference type="PANTHER" id="PTHR34858">
    <property type="entry name" value="CYSO-CYSTEINE PEPTIDASE"/>
    <property type="match status" value="1"/>
</dbReference>
<dbReference type="OrthoDB" id="10589at2157"/>
<gene>
    <name evidence="7" type="ORF">P186_0258</name>
</gene>